<dbReference type="InterPro" id="IPR000668">
    <property type="entry name" value="Peptidase_C1A_C"/>
</dbReference>
<keyword evidence="4" id="KW-0378">Hydrolase</keyword>
<evidence type="ECO:0000256" key="6">
    <source>
        <dbReference type="ARBA" id="ARBA00023145"/>
    </source>
</evidence>
<dbReference type="PANTHER" id="PTHR12411">
    <property type="entry name" value="CYSTEINE PROTEASE FAMILY C1-RELATED"/>
    <property type="match status" value="1"/>
</dbReference>
<dbReference type="PROSITE" id="PS00640">
    <property type="entry name" value="THIOL_PROTEASE_ASN"/>
    <property type="match status" value="1"/>
</dbReference>
<dbReference type="GO" id="GO:0004197">
    <property type="term" value="F:cysteine-type endopeptidase activity"/>
    <property type="evidence" value="ECO:0007669"/>
    <property type="project" value="InterPro"/>
</dbReference>
<protein>
    <recommendedName>
        <fullName evidence="9">Peptidase C1A papain C-terminal domain-containing protein</fullName>
    </recommendedName>
</protein>
<dbReference type="FunFam" id="3.90.70.10:FF:000031">
    <property type="entry name" value="Cathepsin B"/>
    <property type="match status" value="1"/>
</dbReference>
<keyword evidence="5" id="KW-0788">Thiol protease</keyword>
<keyword evidence="6" id="KW-0865">Zymogen</keyword>
<dbReference type="SUPFAM" id="SSF54001">
    <property type="entry name" value="Cysteine proteinases"/>
    <property type="match status" value="1"/>
</dbReference>
<dbReference type="Proteomes" id="UP000677054">
    <property type="component" value="Unassembled WGS sequence"/>
</dbReference>
<keyword evidence="7" id="KW-1015">Disulfide bond</keyword>
<comment type="similarity">
    <text evidence="1">Belongs to the peptidase C1 family.</text>
</comment>
<evidence type="ECO:0000313" key="10">
    <source>
        <dbReference type="EMBL" id="CAD7249928.1"/>
    </source>
</evidence>
<keyword evidence="3 8" id="KW-0732">Signal</keyword>
<dbReference type="GO" id="GO:0006508">
    <property type="term" value="P:proteolysis"/>
    <property type="evidence" value="ECO:0007669"/>
    <property type="project" value="UniProtKB-KW"/>
</dbReference>
<evidence type="ECO:0000256" key="1">
    <source>
        <dbReference type="ARBA" id="ARBA00008455"/>
    </source>
</evidence>
<reference evidence="10" key="1">
    <citation type="submission" date="2020-11" db="EMBL/GenBank/DDBJ databases">
        <authorList>
            <person name="Tran Van P."/>
        </authorList>
    </citation>
    <scope>NUCLEOTIDE SEQUENCE</scope>
</reference>
<dbReference type="InterPro" id="IPR025660">
    <property type="entry name" value="Pept_his_AS"/>
</dbReference>
<dbReference type="InterPro" id="IPR000169">
    <property type="entry name" value="Pept_cys_AS"/>
</dbReference>
<evidence type="ECO:0000256" key="7">
    <source>
        <dbReference type="ARBA" id="ARBA00023157"/>
    </source>
</evidence>
<dbReference type="CDD" id="cd02620">
    <property type="entry name" value="Peptidase_C1A_CathepsinB"/>
    <property type="match status" value="1"/>
</dbReference>
<sequence>MFLYGVLFLAGILCCGHGLLWVAPSDPHPLSDEYINHVNSLNSTWKAGRNFAPDYPWKEILILMGVREDLRHHRLPTKLTISDSVVVPKSFDSREAWPDCPTIREIRDQGSCGSCWAFGAVEAMSDRYCIHSNAKKHFHFSAEDLLSCCHICGFGCNGGNPGAAWSYWVNSGIVSGGNYDTNMGCQPYEIPACEHHIIGPRPNCTGEDKTPKCVEQCESSYSIPYEKDLKHGIVDNYFCSVDPTGYRHFYYAGREAYSVGNNEMDIQNEIMKNGPVEAAFTVYEDFLTYKSGVYQHAHGKPLGGHAVRMLGWGEEDGTPYWLIANSWNTDWGNGGYFKILRGKNHLGIESEISAGLPRYN</sequence>
<dbReference type="InterPro" id="IPR013128">
    <property type="entry name" value="Peptidase_C1A"/>
</dbReference>
<evidence type="ECO:0000256" key="5">
    <source>
        <dbReference type="ARBA" id="ARBA00022807"/>
    </source>
</evidence>
<dbReference type="AlphaFoldDB" id="A0A7R9A9I1"/>
<dbReference type="InterPro" id="IPR012599">
    <property type="entry name" value="Propeptide_C1A"/>
</dbReference>
<keyword evidence="11" id="KW-1185">Reference proteome</keyword>
<dbReference type="InterPro" id="IPR025661">
    <property type="entry name" value="Pept_asp_AS"/>
</dbReference>
<dbReference type="Gene3D" id="3.90.70.10">
    <property type="entry name" value="Cysteine proteinases"/>
    <property type="match status" value="1"/>
</dbReference>
<dbReference type="EMBL" id="LR902078">
    <property type="protein sequence ID" value="CAD7249928.1"/>
    <property type="molecule type" value="Genomic_DNA"/>
</dbReference>
<dbReference type="EMBL" id="CAJPEV010002561">
    <property type="protein sequence ID" value="CAG0897322.1"/>
    <property type="molecule type" value="Genomic_DNA"/>
</dbReference>
<evidence type="ECO:0000313" key="11">
    <source>
        <dbReference type="Proteomes" id="UP000677054"/>
    </source>
</evidence>
<keyword evidence="2" id="KW-0645">Protease</keyword>
<evidence type="ECO:0000259" key="9">
    <source>
        <dbReference type="SMART" id="SM00645"/>
    </source>
</evidence>
<organism evidence="10">
    <name type="scientific">Darwinula stevensoni</name>
    <dbReference type="NCBI Taxonomy" id="69355"/>
    <lineage>
        <taxon>Eukaryota</taxon>
        <taxon>Metazoa</taxon>
        <taxon>Ecdysozoa</taxon>
        <taxon>Arthropoda</taxon>
        <taxon>Crustacea</taxon>
        <taxon>Oligostraca</taxon>
        <taxon>Ostracoda</taxon>
        <taxon>Podocopa</taxon>
        <taxon>Podocopida</taxon>
        <taxon>Darwinulocopina</taxon>
        <taxon>Darwinuloidea</taxon>
        <taxon>Darwinulidae</taxon>
        <taxon>Darwinula</taxon>
    </lineage>
</organism>
<dbReference type="OrthoDB" id="640249at2759"/>
<evidence type="ECO:0000256" key="3">
    <source>
        <dbReference type="ARBA" id="ARBA00022729"/>
    </source>
</evidence>
<evidence type="ECO:0000256" key="2">
    <source>
        <dbReference type="ARBA" id="ARBA00022670"/>
    </source>
</evidence>
<gene>
    <name evidence="10" type="ORF">DSTB1V02_LOCUS9714</name>
</gene>
<feature type="signal peptide" evidence="8">
    <location>
        <begin position="1"/>
        <end position="18"/>
    </location>
</feature>
<dbReference type="Pfam" id="PF08127">
    <property type="entry name" value="Propeptide_C1"/>
    <property type="match status" value="1"/>
</dbReference>
<evidence type="ECO:0000256" key="4">
    <source>
        <dbReference type="ARBA" id="ARBA00022801"/>
    </source>
</evidence>
<accession>A0A7R9A9I1</accession>
<dbReference type="SMART" id="SM00645">
    <property type="entry name" value="Pept_C1"/>
    <property type="match status" value="1"/>
</dbReference>
<dbReference type="Pfam" id="PF00112">
    <property type="entry name" value="Peptidase_C1"/>
    <property type="match status" value="1"/>
</dbReference>
<dbReference type="PRINTS" id="PR00705">
    <property type="entry name" value="PAPAIN"/>
</dbReference>
<dbReference type="PROSITE" id="PS00639">
    <property type="entry name" value="THIOL_PROTEASE_HIS"/>
    <property type="match status" value="1"/>
</dbReference>
<dbReference type="InterPro" id="IPR038765">
    <property type="entry name" value="Papain-like_cys_pep_sf"/>
</dbReference>
<dbReference type="PROSITE" id="PS00139">
    <property type="entry name" value="THIOL_PROTEASE_CYS"/>
    <property type="match status" value="1"/>
</dbReference>
<evidence type="ECO:0000256" key="8">
    <source>
        <dbReference type="SAM" id="SignalP"/>
    </source>
</evidence>
<feature type="domain" description="Peptidase C1A papain C-terminal" evidence="9">
    <location>
        <begin position="87"/>
        <end position="356"/>
    </location>
</feature>
<proteinExistence type="inferred from homology"/>
<name>A0A7R9A9I1_9CRUS</name>
<feature type="chain" id="PRO_5036209808" description="Peptidase C1A papain C-terminal domain-containing protein" evidence="8">
    <location>
        <begin position="19"/>
        <end position="360"/>
    </location>
</feature>